<dbReference type="InterPro" id="IPR036694">
    <property type="entry name" value="Dodecin-like_sf"/>
</dbReference>
<evidence type="ECO:0000313" key="1">
    <source>
        <dbReference type="EMBL" id="MBD1322077.1"/>
    </source>
</evidence>
<reference evidence="1 2" key="1">
    <citation type="submission" date="2020-09" db="EMBL/GenBank/DDBJ databases">
        <title>Novel species in genus Gordonia.</title>
        <authorList>
            <person name="Zhang G."/>
        </authorList>
    </citation>
    <scope>NUCLEOTIDE SEQUENCE [LARGE SCALE GENOMIC DNA]</scope>
    <source>
        <strain evidence="1 2">ON-33</strain>
    </source>
</reference>
<accession>A0ABR7WJY5</accession>
<organism evidence="1 2">
    <name type="scientific">Gordonia hankookensis</name>
    <dbReference type="NCBI Taxonomy" id="589403"/>
    <lineage>
        <taxon>Bacteria</taxon>
        <taxon>Bacillati</taxon>
        <taxon>Actinomycetota</taxon>
        <taxon>Actinomycetes</taxon>
        <taxon>Mycobacteriales</taxon>
        <taxon>Gordoniaceae</taxon>
        <taxon>Gordonia</taxon>
    </lineage>
</organism>
<gene>
    <name evidence="1" type="ORF">IDF66_21075</name>
</gene>
<sequence>MSEHTYRVIEVVGSSPNGIDAAIANAIARVSETTRNLEWFEVVGTRGHLVDGAIAHTQVTVKVGFRIEANDSLD</sequence>
<dbReference type="PANTHER" id="PTHR39324">
    <property type="entry name" value="CALCIUM DODECIN"/>
    <property type="match status" value="1"/>
</dbReference>
<dbReference type="InterPro" id="IPR025543">
    <property type="entry name" value="Dodecin-like"/>
</dbReference>
<keyword evidence="2" id="KW-1185">Reference proteome</keyword>
<dbReference type="Gene3D" id="3.30.1660.10">
    <property type="entry name" value="Flavin-binding protein dodecin"/>
    <property type="match status" value="1"/>
</dbReference>
<proteinExistence type="predicted"/>
<dbReference type="SUPFAM" id="SSF89807">
    <property type="entry name" value="Dodecin-like"/>
    <property type="match status" value="1"/>
</dbReference>
<dbReference type="Proteomes" id="UP000602395">
    <property type="component" value="Unassembled WGS sequence"/>
</dbReference>
<dbReference type="Pfam" id="PF07311">
    <property type="entry name" value="Dodecin"/>
    <property type="match status" value="1"/>
</dbReference>
<name>A0ABR7WJY5_9ACTN</name>
<evidence type="ECO:0000313" key="2">
    <source>
        <dbReference type="Proteomes" id="UP000602395"/>
    </source>
</evidence>
<dbReference type="NCBIfam" id="NF043052">
    <property type="entry name" value="DodecBact"/>
    <property type="match status" value="1"/>
</dbReference>
<dbReference type="InterPro" id="IPR050049">
    <property type="entry name" value="Dodecin_bact"/>
</dbReference>
<dbReference type="InterPro" id="IPR009923">
    <property type="entry name" value="Dodecin"/>
</dbReference>
<dbReference type="RefSeq" id="WP_164309844.1">
    <property type="nucleotide sequence ID" value="NZ_BAABAD010000004.1"/>
</dbReference>
<comment type="caution">
    <text evidence="1">The sequence shown here is derived from an EMBL/GenBank/DDBJ whole genome shotgun (WGS) entry which is preliminary data.</text>
</comment>
<dbReference type="PANTHER" id="PTHR39324:SF1">
    <property type="entry name" value="CALCIUM DODECIN"/>
    <property type="match status" value="1"/>
</dbReference>
<dbReference type="EMBL" id="JACWMS010000005">
    <property type="protein sequence ID" value="MBD1322077.1"/>
    <property type="molecule type" value="Genomic_DNA"/>
</dbReference>
<protein>
    <submittedName>
        <fullName evidence="1">Dodecin family protein</fullName>
    </submittedName>
</protein>